<proteinExistence type="inferred from homology"/>
<accession>A0A0B2BI73</accession>
<organism evidence="4 5">
    <name type="scientific">Mumia flava</name>
    <dbReference type="NCBI Taxonomy" id="1348852"/>
    <lineage>
        <taxon>Bacteria</taxon>
        <taxon>Bacillati</taxon>
        <taxon>Actinomycetota</taxon>
        <taxon>Actinomycetes</taxon>
        <taxon>Propionibacteriales</taxon>
        <taxon>Nocardioidaceae</taxon>
        <taxon>Mumia</taxon>
    </lineage>
</organism>
<gene>
    <name evidence="4" type="ORF">CLV56_2788</name>
</gene>
<dbReference type="GO" id="GO:0097367">
    <property type="term" value="F:carbohydrate derivative binding"/>
    <property type="evidence" value="ECO:0007669"/>
    <property type="project" value="InterPro"/>
</dbReference>
<evidence type="ECO:0000313" key="5">
    <source>
        <dbReference type="Proteomes" id="UP000230842"/>
    </source>
</evidence>
<feature type="domain" description="Bifunctional glucose-6-phosphate/mannose-6-phosphate isomerase C-terminal" evidence="3">
    <location>
        <begin position="191"/>
        <end position="331"/>
    </location>
</feature>
<reference evidence="4 5" key="1">
    <citation type="submission" date="2017-11" db="EMBL/GenBank/DDBJ databases">
        <title>Genomic Encyclopedia of Archaeal and Bacterial Type Strains, Phase II (KMG-II): From Individual Species to Whole Genera.</title>
        <authorList>
            <person name="Goeker M."/>
        </authorList>
    </citation>
    <scope>NUCLEOTIDE SEQUENCE [LARGE SCALE GENOMIC DNA]</scope>
    <source>
        <strain evidence="4 5">DSM 27763</strain>
    </source>
</reference>
<dbReference type="RefSeq" id="WP_039347019.1">
    <property type="nucleotide sequence ID" value="NZ_PGEZ01000001.1"/>
</dbReference>
<dbReference type="Pfam" id="PF10432">
    <property type="entry name" value="bact-PGI_C"/>
    <property type="match status" value="1"/>
</dbReference>
<keyword evidence="2 4" id="KW-0413">Isomerase</keyword>
<dbReference type="InterPro" id="IPR019490">
    <property type="entry name" value="Glu6P/Mann6P_isomerase_C"/>
</dbReference>
<dbReference type="SUPFAM" id="SSF53697">
    <property type="entry name" value="SIS domain"/>
    <property type="match status" value="1"/>
</dbReference>
<dbReference type="GO" id="GO:1901135">
    <property type="term" value="P:carbohydrate derivative metabolic process"/>
    <property type="evidence" value="ECO:0007669"/>
    <property type="project" value="InterPro"/>
</dbReference>
<dbReference type="GO" id="GO:0005975">
    <property type="term" value="P:carbohydrate metabolic process"/>
    <property type="evidence" value="ECO:0007669"/>
    <property type="project" value="InterPro"/>
</dbReference>
<dbReference type="AlphaFoldDB" id="A0A0B2BI73"/>
<dbReference type="InterPro" id="IPR046348">
    <property type="entry name" value="SIS_dom_sf"/>
</dbReference>
<evidence type="ECO:0000259" key="3">
    <source>
        <dbReference type="Pfam" id="PF10432"/>
    </source>
</evidence>
<dbReference type="Proteomes" id="UP000230842">
    <property type="component" value="Unassembled WGS sequence"/>
</dbReference>
<protein>
    <submittedName>
        <fullName evidence="4">Phosphoglucose isomerase-like protein</fullName>
    </submittedName>
</protein>
<dbReference type="GO" id="GO:0004476">
    <property type="term" value="F:mannose-6-phosphate isomerase activity"/>
    <property type="evidence" value="ECO:0007669"/>
    <property type="project" value="InterPro"/>
</dbReference>
<keyword evidence="5" id="KW-1185">Reference proteome</keyword>
<evidence type="ECO:0000256" key="1">
    <source>
        <dbReference type="ARBA" id="ARBA00010523"/>
    </source>
</evidence>
<dbReference type="EMBL" id="PGEZ01000001">
    <property type="protein sequence ID" value="PJJ58537.1"/>
    <property type="molecule type" value="Genomic_DNA"/>
</dbReference>
<dbReference type="OrthoDB" id="5241724at2"/>
<comment type="caution">
    <text evidence="4">The sequence shown here is derived from an EMBL/GenBank/DDBJ whole genome shotgun (WGS) entry which is preliminary data.</text>
</comment>
<comment type="similarity">
    <text evidence="1">Belongs to the PGI/PMI family.</text>
</comment>
<evidence type="ECO:0000256" key="2">
    <source>
        <dbReference type="ARBA" id="ARBA00023235"/>
    </source>
</evidence>
<sequence length="332" mass="33735">MFDDALLDEEAALARADATLRELAEAGARVRVDARSATEHQGAAPQDLSPRAVVAVGAEARLLRAVLEPVSPVPFVAWDRPSLPAWASSLDLVVVTSSGDAASRAAVAEAQRRGCMLLVAAAPHSALAEDAAGRWTTLLPVVTADPLAACVAVLQALHAAGLAPSTDAEGVAGCLDAVAIACSPFRDLGSNRAKQVADAVGDAQPLLWGGSVLAARAARRWAEGLRRVAGLPTFAGPATDLVPLLESAGPRDVFADPVDGEASARPRLVVLDDGSDDPRVRAERGGLAGAAERHDVGVDTVAAHDGDALGRYAALVATGGFVAAYVAVGLGL</sequence>
<name>A0A0B2BI73_9ACTN</name>
<dbReference type="Gene3D" id="3.40.50.10490">
    <property type="entry name" value="Glucose-6-phosphate isomerase like protein, domain 1"/>
    <property type="match status" value="1"/>
</dbReference>
<evidence type="ECO:0000313" key="4">
    <source>
        <dbReference type="EMBL" id="PJJ58537.1"/>
    </source>
</evidence>
<dbReference type="GO" id="GO:0004347">
    <property type="term" value="F:glucose-6-phosphate isomerase activity"/>
    <property type="evidence" value="ECO:0007669"/>
    <property type="project" value="InterPro"/>
</dbReference>